<proteinExistence type="predicted"/>
<evidence type="ECO:0000313" key="2">
    <source>
        <dbReference type="Proteomes" id="UP000009038"/>
    </source>
</evidence>
<dbReference type="EMBL" id="ACJE01000006">
    <property type="protein sequence ID" value="EHA25320.1"/>
    <property type="molecule type" value="Genomic_DNA"/>
</dbReference>
<dbReference type="OrthoDB" id="4220372at2759"/>
<dbReference type="InterPro" id="IPR053175">
    <property type="entry name" value="DHMBA_Reg_Transcription_Factor"/>
</dbReference>
<dbReference type="HOGENOM" id="CLU_1431200_0_0_1"/>
<sequence length="190" mass="21325">SQFTSTAVILMFNQVRADTVITCLHGNQPFPEDLLALQGEAAKHADAYSPFWLLGVLVTNRFDVYQSTWAIRVWNNARSIQMIVSEILYSILMKVLATDLPATMRMTLEAKFQETIQIMTSLGEDMLATVPQMLGYVSLVGGQHISYNSTSTASVPGGYSLIWTLYMVGKSPVTKRKSRKWVIRRLQEIS</sequence>
<name>G3XVR7_ASPNA</name>
<dbReference type="PANTHER" id="PTHR38791">
    <property type="entry name" value="ZN(II)2CYS6 TRANSCRIPTION FACTOR (EUROFUNG)-RELATED-RELATED"/>
    <property type="match status" value="1"/>
</dbReference>
<comment type="caution">
    <text evidence="1">The sequence shown here is derived from an EMBL/GenBank/DDBJ whole genome shotgun (WGS) entry which is preliminary data.</text>
</comment>
<protein>
    <submittedName>
        <fullName evidence="1">Uncharacterized protein</fullName>
    </submittedName>
</protein>
<feature type="non-terminal residue" evidence="1">
    <location>
        <position position="1"/>
    </location>
</feature>
<accession>G3XVR7</accession>
<dbReference type="STRING" id="380704.G3XVR7"/>
<organism evidence="1 2">
    <name type="scientific">Aspergillus niger (strain ATCC 1015 / CBS 113.46 / FGSC A1144 / LSHB Ac4 / NCTC 3858a / NRRL 328 / USDA 3528.7)</name>
    <dbReference type="NCBI Taxonomy" id="380704"/>
    <lineage>
        <taxon>Eukaryota</taxon>
        <taxon>Fungi</taxon>
        <taxon>Dikarya</taxon>
        <taxon>Ascomycota</taxon>
        <taxon>Pezizomycotina</taxon>
        <taxon>Eurotiomycetes</taxon>
        <taxon>Eurotiomycetidae</taxon>
        <taxon>Eurotiales</taxon>
        <taxon>Aspergillaceae</taxon>
        <taxon>Aspergillus</taxon>
        <taxon>Aspergillus subgen. Circumdati</taxon>
    </lineage>
</organism>
<gene>
    <name evidence="1" type="ORF">ASPNIDRAFT_135959</name>
</gene>
<dbReference type="Proteomes" id="UP000009038">
    <property type="component" value="Unassembled WGS sequence"/>
</dbReference>
<dbReference type="AlphaFoldDB" id="G3XVR7"/>
<evidence type="ECO:0000313" key="1">
    <source>
        <dbReference type="EMBL" id="EHA25320.1"/>
    </source>
</evidence>
<dbReference type="PANTHER" id="PTHR38791:SF5">
    <property type="entry name" value="TRANSCRIPTION FACTOR DBAG-RELATED"/>
    <property type="match status" value="1"/>
</dbReference>
<reference evidence="1 2" key="1">
    <citation type="journal article" date="2011" name="Genome Res.">
        <title>Comparative genomics of citric-acid-producing Aspergillus niger ATCC 1015 versus enzyme-producing CBS 513.88.</title>
        <authorList>
            <person name="Andersen M.R."/>
            <person name="Salazar M.P."/>
            <person name="Schaap P.J."/>
            <person name="van de Vondervoort P.J."/>
            <person name="Culley D."/>
            <person name="Thykaer J."/>
            <person name="Frisvad J.C."/>
            <person name="Nielsen K.F."/>
            <person name="Albang R."/>
            <person name="Albermann K."/>
            <person name="Berka R.M."/>
            <person name="Braus G.H."/>
            <person name="Braus-Stromeyer S.A."/>
            <person name="Corrochano L.M."/>
            <person name="Dai Z."/>
            <person name="van Dijck P.W."/>
            <person name="Hofmann G."/>
            <person name="Lasure L.L."/>
            <person name="Magnuson J.K."/>
            <person name="Menke H."/>
            <person name="Meijer M."/>
            <person name="Meijer S.L."/>
            <person name="Nielsen J.B."/>
            <person name="Nielsen M.L."/>
            <person name="van Ooyen A.J."/>
            <person name="Pel H.J."/>
            <person name="Poulsen L."/>
            <person name="Samson R.A."/>
            <person name="Stam H."/>
            <person name="Tsang A."/>
            <person name="van den Brink J.M."/>
            <person name="Atkins A."/>
            <person name="Aerts A."/>
            <person name="Shapiro H."/>
            <person name="Pangilinan J."/>
            <person name="Salamov A."/>
            <person name="Lou Y."/>
            <person name="Lindquist E."/>
            <person name="Lucas S."/>
            <person name="Grimwood J."/>
            <person name="Grigoriev I.V."/>
            <person name="Kubicek C.P."/>
            <person name="Martinez D."/>
            <person name="van Peij N.N."/>
            <person name="Roubos J.A."/>
            <person name="Nielsen J."/>
            <person name="Baker S.E."/>
        </authorList>
    </citation>
    <scope>NUCLEOTIDE SEQUENCE [LARGE SCALE GENOMIC DNA]</scope>
    <source>
        <strain evidence="2">ATCC 1015 / CBS 113.46 / FGSC A1144 / LSHB Ac4 / NCTC 3858a / NRRL 328 / USDA 3528.7</strain>
    </source>
</reference>